<dbReference type="GO" id="GO:0007131">
    <property type="term" value="P:reciprocal meiotic recombination"/>
    <property type="evidence" value="ECO:0007669"/>
    <property type="project" value="InterPro"/>
</dbReference>
<evidence type="ECO:0000256" key="9">
    <source>
        <dbReference type="SAM" id="MobiDB-lite"/>
    </source>
</evidence>
<evidence type="ECO:0000256" key="7">
    <source>
        <dbReference type="ARBA" id="ARBA00023254"/>
    </source>
</evidence>
<comment type="similarity">
    <text evidence="2 8">Belongs to the MND1 family.</text>
</comment>
<dbReference type="InterPro" id="IPR040453">
    <property type="entry name" value="Mnd1_HTH"/>
</dbReference>
<reference evidence="12" key="1">
    <citation type="submission" date="2023-03" db="EMBL/GenBank/DDBJ databases">
        <authorList>
            <person name="Steffen K."/>
            <person name="Cardenas P."/>
        </authorList>
    </citation>
    <scope>NUCLEOTIDE SEQUENCE</scope>
</reference>
<comment type="function">
    <text evidence="8">Required for proper homologous chromosome pairing and efficient cross-over and intragenic recombination during meiosis.</text>
</comment>
<evidence type="ECO:0000313" key="12">
    <source>
        <dbReference type="EMBL" id="CAI8029568.1"/>
    </source>
</evidence>
<evidence type="ECO:0000256" key="6">
    <source>
        <dbReference type="ARBA" id="ARBA00023242"/>
    </source>
</evidence>
<dbReference type="Pfam" id="PF03962">
    <property type="entry name" value="Mnd1"/>
    <property type="match status" value="1"/>
</dbReference>
<keyword evidence="6 8" id="KW-0539">Nucleus</keyword>
<dbReference type="Pfam" id="PF18517">
    <property type="entry name" value="LZ3wCH"/>
    <property type="match status" value="1"/>
</dbReference>
<dbReference type="InterPro" id="IPR040661">
    <property type="entry name" value="LZ3wCH"/>
</dbReference>
<evidence type="ECO:0000256" key="5">
    <source>
        <dbReference type="ARBA" id="ARBA00023172"/>
    </source>
</evidence>
<keyword evidence="7" id="KW-0469">Meiosis</keyword>
<accession>A0AA35SI46</accession>
<evidence type="ECO:0000256" key="2">
    <source>
        <dbReference type="ARBA" id="ARBA00005981"/>
    </source>
</evidence>
<evidence type="ECO:0000256" key="4">
    <source>
        <dbReference type="ARBA" id="ARBA00023054"/>
    </source>
</evidence>
<keyword evidence="5" id="KW-0233">DNA recombination</keyword>
<dbReference type="GO" id="GO:0005634">
    <property type="term" value="C:nucleus"/>
    <property type="evidence" value="ECO:0007669"/>
    <property type="project" value="UniProtKB-SubCell"/>
</dbReference>
<evidence type="ECO:0000256" key="8">
    <source>
        <dbReference type="PIRNR" id="PIRNR026991"/>
    </source>
</evidence>
<evidence type="ECO:0000259" key="11">
    <source>
        <dbReference type="Pfam" id="PF18517"/>
    </source>
</evidence>
<evidence type="ECO:0000256" key="1">
    <source>
        <dbReference type="ARBA" id="ARBA00004123"/>
    </source>
</evidence>
<feature type="domain" description="Leucine zipper with capping helix" evidence="11">
    <location>
        <begin position="167"/>
        <end position="220"/>
    </location>
</feature>
<organism evidence="12 13">
    <name type="scientific">Geodia barretti</name>
    <name type="common">Barrett's horny sponge</name>
    <dbReference type="NCBI Taxonomy" id="519541"/>
    <lineage>
        <taxon>Eukaryota</taxon>
        <taxon>Metazoa</taxon>
        <taxon>Porifera</taxon>
        <taxon>Demospongiae</taxon>
        <taxon>Heteroscleromorpha</taxon>
        <taxon>Tetractinellida</taxon>
        <taxon>Astrophorina</taxon>
        <taxon>Geodiidae</taxon>
        <taxon>Geodia</taxon>
    </lineage>
</organism>
<feature type="region of interest" description="Disordered" evidence="9">
    <location>
        <begin position="111"/>
        <end position="131"/>
    </location>
</feature>
<keyword evidence="13" id="KW-1185">Reference proteome</keyword>
<dbReference type="PANTHER" id="PTHR31398:SF0">
    <property type="entry name" value="MEIOTIC NUCLEAR DIVISION PROTEIN 1 HOMOLOG"/>
    <property type="match status" value="1"/>
</dbReference>
<protein>
    <recommendedName>
        <fullName evidence="3 8">Meiotic nuclear division protein 1 homolog</fullName>
    </recommendedName>
</protein>
<dbReference type="AlphaFoldDB" id="A0AA35SI46"/>
<dbReference type="GO" id="GO:0003690">
    <property type="term" value="F:double-stranded DNA binding"/>
    <property type="evidence" value="ECO:0007669"/>
    <property type="project" value="InterPro"/>
</dbReference>
<comment type="caution">
    <text evidence="12">The sequence shown here is derived from an EMBL/GenBank/DDBJ whole genome shotgun (WGS) entry which is preliminary data.</text>
</comment>
<gene>
    <name evidence="12" type="ORF">GBAR_LOCUS16790</name>
</gene>
<name>A0AA35SI46_GEOBA</name>
<proteinExistence type="inferred from homology"/>
<dbReference type="PANTHER" id="PTHR31398">
    <property type="entry name" value="MEIOTIC NUCLEAR DIVISION PROTEIN 1 HOMOLOG"/>
    <property type="match status" value="1"/>
</dbReference>
<dbReference type="EMBL" id="CASHTH010002416">
    <property type="protein sequence ID" value="CAI8029568.1"/>
    <property type="molecule type" value="Genomic_DNA"/>
</dbReference>
<dbReference type="InterPro" id="IPR005647">
    <property type="entry name" value="Mnd1"/>
</dbReference>
<dbReference type="PIRSF" id="PIRSF026991">
    <property type="entry name" value="Mnd1"/>
    <property type="match status" value="1"/>
</dbReference>
<evidence type="ECO:0000256" key="3">
    <source>
        <dbReference type="ARBA" id="ARBA00013726"/>
    </source>
</evidence>
<dbReference type="Proteomes" id="UP001174909">
    <property type="component" value="Unassembled WGS sequence"/>
</dbReference>
<keyword evidence="4" id="KW-0175">Coiled coil</keyword>
<feature type="domain" description="Mnd1 HTH" evidence="10">
    <location>
        <begin position="32"/>
        <end position="91"/>
    </location>
</feature>
<comment type="subcellular location">
    <subcellularLocation>
        <location evidence="1 8">Nucleus</location>
    </subcellularLocation>
</comment>
<evidence type="ECO:0000259" key="10">
    <source>
        <dbReference type="Pfam" id="PF03962"/>
    </source>
</evidence>
<sequence length="221" mass="25692">MASNNAYPTILYACFSQSKKRGLSLEEKRTRLLDIFFEKKEFFQLKELESIAPKLKGITSMSVKEVLQSLVDDGMVDTERIGTSNYFWAFPSKASNQKKRRLKELQRQLAEGERKRQSLEQEIKTASVGREKSDEREELLKSLREKQGLKKRLADELSQYRDCDPAAITHMREQTRIAVDATNRWTDNVFSAKSWCKNKFGLEDSAIDKQFSIPEDFDYIN</sequence>
<evidence type="ECO:0000313" key="13">
    <source>
        <dbReference type="Proteomes" id="UP001174909"/>
    </source>
</evidence>